<keyword evidence="3" id="KW-1185">Reference proteome</keyword>
<dbReference type="RefSeq" id="WP_223906120.1">
    <property type="nucleotide sequence ID" value="NZ_AP024238.1"/>
</dbReference>
<dbReference type="EMBL" id="AP024238">
    <property type="protein sequence ID" value="BCO29787.1"/>
    <property type="molecule type" value="Genomic_DNA"/>
</dbReference>
<feature type="domain" description="DUF4031" evidence="1">
    <location>
        <begin position="3"/>
        <end position="76"/>
    </location>
</feature>
<organism evidence="2 3">
    <name type="scientific">Rhodoferax lithotrophicus</name>
    <dbReference type="NCBI Taxonomy" id="2798804"/>
    <lineage>
        <taxon>Bacteria</taxon>
        <taxon>Pseudomonadati</taxon>
        <taxon>Pseudomonadota</taxon>
        <taxon>Betaproteobacteria</taxon>
        <taxon>Burkholderiales</taxon>
        <taxon>Comamonadaceae</taxon>
        <taxon>Rhodoferax</taxon>
    </lineage>
</organism>
<dbReference type="Pfam" id="PF13223">
    <property type="entry name" value="DUF4031"/>
    <property type="match status" value="1"/>
</dbReference>
<proteinExistence type="predicted"/>
<evidence type="ECO:0000313" key="2">
    <source>
        <dbReference type="EMBL" id="BCO29787.1"/>
    </source>
</evidence>
<reference evidence="2 3" key="1">
    <citation type="journal article" date="2021" name="Microbiol. Spectr.">
        <title>A Single Bacterium Capable of Oxidation and Reduction of Iron at Circumneutral pH.</title>
        <authorList>
            <person name="Kato S."/>
            <person name="Ohkuma M."/>
        </authorList>
    </citation>
    <scope>NUCLEOTIDE SEQUENCE [LARGE SCALE GENOMIC DNA]</scope>
    <source>
        <strain evidence="2 3">MIZ03</strain>
    </source>
</reference>
<evidence type="ECO:0000259" key="1">
    <source>
        <dbReference type="Pfam" id="PF13223"/>
    </source>
</evidence>
<evidence type="ECO:0000313" key="3">
    <source>
        <dbReference type="Proteomes" id="UP000824366"/>
    </source>
</evidence>
<dbReference type="InterPro" id="IPR025109">
    <property type="entry name" value="DUF4031"/>
</dbReference>
<gene>
    <name evidence="2" type="ORF">MIZ03_4711</name>
</gene>
<name>A0ABN6DCQ3_9BURK</name>
<sequence>MSVYVDSVNILWRNAYWCHMLADSLEELHLFAKHLGVKRHWFHRNASYPHYDITREMRDYAINQGALIGSRELIISCAKQLKRELNQTVNHTHCLHHHCCRTMTRQRDLFNSTN</sequence>
<accession>A0ABN6DCQ3</accession>
<dbReference type="Proteomes" id="UP000824366">
    <property type="component" value="Chromosome"/>
</dbReference>
<protein>
    <recommendedName>
        <fullName evidence="1">DUF4031 domain-containing protein</fullName>
    </recommendedName>
</protein>